<dbReference type="EnsemblMetazoa" id="SCAU001081-RB">
    <property type="protein sequence ID" value="SCAU001081-PB"/>
    <property type="gene ID" value="SCAU001081"/>
</dbReference>
<feature type="compositionally biased region" description="Low complexity" evidence="1">
    <location>
        <begin position="250"/>
        <end position="274"/>
    </location>
</feature>
<evidence type="ECO:0000313" key="4">
    <source>
        <dbReference type="Proteomes" id="UP000095300"/>
    </source>
</evidence>
<evidence type="ECO:0000313" key="3">
    <source>
        <dbReference type="EnsemblMetazoa" id="SCAU001081-PA"/>
    </source>
</evidence>
<name>A0A1I8NQ75_STOCA</name>
<evidence type="ECO:0000256" key="2">
    <source>
        <dbReference type="SAM" id="Phobius"/>
    </source>
</evidence>
<dbReference type="Proteomes" id="UP000095300">
    <property type="component" value="Unassembled WGS sequence"/>
</dbReference>
<sequence>MKKFDTIMEYMEYATLAWEYLPYAFYAFVFLTLIPKSVGKINAFAKANYEANCYKYHRCYGPELCCHILEGGEEHLPKQKSRKAVTRVYPKKQVGKKDAKPASTVSVEEPANVYKRQVHTHTNVNKIAKMFESGGVQKKINRVTPTVLPDFRRCSMNFDDEEEMYERKDSLTVPKVEVCMPKKRENVVLRRLPKLSQELEENNENSSNVLNQMPREEVPTDFKASWRSEPIAIQKPKREIPAPLSLHELSSATPSTMSPSHSSPPSSPHSDCSPVALSPLERFAPMLNMKSSLEDIFAAIAKSAEDSDGFLYRSCSSLSPVTSIDDILSERRLSRPLSAYSISDLLNDDHSGNNKALDEASYMESYLKVLNKT</sequence>
<keyword evidence="2" id="KW-0472">Membrane</keyword>
<gene>
    <name evidence="3" type="primary">106082466</name>
</gene>
<dbReference type="KEGG" id="scac:106082466"/>
<dbReference type="EnsemblMetazoa" id="SCAU001081-RA">
    <property type="protein sequence ID" value="SCAU001081-PA"/>
    <property type="gene ID" value="SCAU001081"/>
</dbReference>
<protein>
    <submittedName>
        <fullName evidence="3">Uncharacterized protein</fullName>
    </submittedName>
</protein>
<dbReference type="AlphaFoldDB" id="A0A1I8NQ75"/>
<dbReference type="STRING" id="35570.A0A1I8NQ75"/>
<feature type="region of interest" description="Disordered" evidence="1">
    <location>
        <begin position="249"/>
        <end position="274"/>
    </location>
</feature>
<feature type="transmembrane region" description="Helical" evidence="2">
    <location>
        <begin position="20"/>
        <end position="38"/>
    </location>
</feature>
<accession>A0A1I8NQ75</accession>
<dbReference type="VEuPathDB" id="VectorBase:SCAU001081"/>
<reference evidence="4" key="1">
    <citation type="submission" date="2015-05" db="EMBL/GenBank/DDBJ databases">
        <authorList>
            <person name="Wilson R.K."/>
            <person name="Warren W.C."/>
            <person name="Olafson P."/>
        </authorList>
    </citation>
    <scope>NUCLEOTIDE SEQUENCE [LARGE SCALE GENOMIC DNA]</scope>
    <source>
        <strain evidence="4">USDA</strain>
    </source>
</reference>
<proteinExistence type="predicted"/>
<dbReference type="OrthoDB" id="7995199at2759"/>
<keyword evidence="2" id="KW-0812">Transmembrane</keyword>
<organism evidence="3 4">
    <name type="scientific">Stomoxys calcitrans</name>
    <name type="common">Stable fly</name>
    <name type="synonym">Conops calcitrans</name>
    <dbReference type="NCBI Taxonomy" id="35570"/>
    <lineage>
        <taxon>Eukaryota</taxon>
        <taxon>Metazoa</taxon>
        <taxon>Ecdysozoa</taxon>
        <taxon>Arthropoda</taxon>
        <taxon>Hexapoda</taxon>
        <taxon>Insecta</taxon>
        <taxon>Pterygota</taxon>
        <taxon>Neoptera</taxon>
        <taxon>Endopterygota</taxon>
        <taxon>Diptera</taxon>
        <taxon>Brachycera</taxon>
        <taxon>Muscomorpha</taxon>
        <taxon>Muscoidea</taxon>
        <taxon>Muscidae</taxon>
        <taxon>Stomoxys</taxon>
    </lineage>
</organism>
<evidence type="ECO:0000256" key="1">
    <source>
        <dbReference type="SAM" id="MobiDB-lite"/>
    </source>
</evidence>
<keyword evidence="4" id="KW-1185">Reference proteome</keyword>
<keyword evidence="2" id="KW-1133">Transmembrane helix</keyword>
<reference evidence="3" key="2">
    <citation type="submission" date="2020-05" db="UniProtKB">
        <authorList>
            <consortium name="EnsemblMetazoa"/>
        </authorList>
    </citation>
    <scope>IDENTIFICATION</scope>
    <source>
        <strain evidence="3">USDA</strain>
    </source>
</reference>